<comment type="caution">
    <text evidence="1">The sequence shown here is derived from an EMBL/GenBank/DDBJ whole genome shotgun (WGS) entry which is preliminary data.</text>
</comment>
<evidence type="ECO:0000313" key="2">
    <source>
        <dbReference type="Proteomes" id="UP001159427"/>
    </source>
</evidence>
<sequence>GQETAVEKYNIQVSSFSGSPEREFLTNIETIVRNCLPHDKLKSYFADPESAKEALLNKSHFVMIESRYGSGYRMI</sequence>
<evidence type="ECO:0000313" key="1">
    <source>
        <dbReference type="EMBL" id="CAH3183927.1"/>
    </source>
</evidence>
<reference evidence="1 2" key="1">
    <citation type="submission" date="2022-05" db="EMBL/GenBank/DDBJ databases">
        <authorList>
            <consortium name="Genoscope - CEA"/>
            <person name="William W."/>
        </authorList>
    </citation>
    <scope>NUCLEOTIDE SEQUENCE [LARGE SCALE GENOMIC DNA]</scope>
</reference>
<keyword evidence="2" id="KW-1185">Reference proteome</keyword>
<organism evidence="1 2">
    <name type="scientific">Porites evermanni</name>
    <dbReference type="NCBI Taxonomy" id="104178"/>
    <lineage>
        <taxon>Eukaryota</taxon>
        <taxon>Metazoa</taxon>
        <taxon>Cnidaria</taxon>
        <taxon>Anthozoa</taxon>
        <taxon>Hexacorallia</taxon>
        <taxon>Scleractinia</taxon>
        <taxon>Fungiina</taxon>
        <taxon>Poritidae</taxon>
        <taxon>Porites</taxon>
    </lineage>
</organism>
<protein>
    <submittedName>
        <fullName evidence="1">Uncharacterized protein</fullName>
    </submittedName>
</protein>
<dbReference type="EMBL" id="CALNXI010002160">
    <property type="protein sequence ID" value="CAH3183927.1"/>
    <property type="molecule type" value="Genomic_DNA"/>
</dbReference>
<name>A0ABN8S1A1_9CNID</name>
<proteinExistence type="predicted"/>
<dbReference type="Proteomes" id="UP001159427">
    <property type="component" value="Unassembled WGS sequence"/>
</dbReference>
<gene>
    <name evidence="1" type="ORF">PEVE_00015165</name>
</gene>
<accession>A0ABN8S1A1</accession>
<feature type="non-terminal residue" evidence="1">
    <location>
        <position position="1"/>
    </location>
</feature>